<dbReference type="Pfam" id="PF00145">
    <property type="entry name" value="DNA_methylase"/>
    <property type="match status" value="1"/>
</dbReference>
<dbReference type="GO" id="GO:0003886">
    <property type="term" value="F:DNA (cytosine-5-)-methyltransferase activity"/>
    <property type="evidence" value="ECO:0007669"/>
    <property type="project" value="UniProtKB-EC"/>
</dbReference>
<dbReference type="Gene3D" id="3.40.50.150">
    <property type="entry name" value="Vaccinia Virus protein VP39"/>
    <property type="match status" value="1"/>
</dbReference>
<feature type="active site" evidence="6">
    <location>
        <position position="74"/>
    </location>
</feature>
<keyword evidence="3 6" id="KW-0808">Transferase</keyword>
<keyword evidence="5" id="KW-0680">Restriction system</keyword>
<dbReference type="EC" id="2.1.1.37" evidence="1"/>
<proteinExistence type="inferred from homology"/>
<dbReference type="Proteomes" id="UP001240984">
    <property type="component" value="Unassembled WGS sequence"/>
</dbReference>
<evidence type="ECO:0000256" key="5">
    <source>
        <dbReference type="ARBA" id="ARBA00022747"/>
    </source>
</evidence>
<dbReference type="RefSeq" id="WP_306834806.1">
    <property type="nucleotide sequence ID" value="NZ_JAUSRA010000001.1"/>
</dbReference>
<gene>
    <name evidence="8" type="ORF">J2S43_005961</name>
</gene>
<dbReference type="PANTHER" id="PTHR10629">
    <property type="entry name" value="CYTOSINE-SPECIFIC METHYLTRANSFERASE"/>
    <property type="match status" value="1"/>
</dbReference>
<name>A0ABT9N199_9ACTN</name>
<accession>A0ABT9N199</accession>
<evidence type="ECO:0000256" key="7">
    <source>
        <dbReference type="SAM" id="MobiDB-lite"/>
    </source>
</evidence>
<protein>
    <recommendedName>
        <fullName evidence="1">DNA (cytosine-5-)-methyltransferase</fullName>
        <ecNumber evidence="1">2.1.1.37</ecNumber>
    </recommendedName>
</protein>
<evidence type="ECO:0000256" key="1">
    <source>
        <dbReference type="ARBA" id="ARBA00011975"/>
    </source>
</evidence>
<evidence type="ECO:0000256" key="6">
    <source>
        <dbReference type="PROSITE-ProRule" id="PRU01016"/>
    </source>
</evidence>
<dbReference type="GO" id="GO:0032259">
    <property type="term" value="P:methylation"/>
    <property type="evidence" value="ECO:0007669"/>
    <property type="project" value="UniProtKB-KW"/>
</dbReference>
<comment type="similarity">
    <text evidence="6">Belongs to the class I-like SAM-binding methyltransferase superfamily. C5-methyltransferase family.</text>
</comment>
<evidence type="ECO:0000313" key="9">
    <source>
        <dbReference type="Proteomes" id="UP001240984"/>
    </source>
</evidence>
<evidence type="ECO:0000313" key="8">
    <source>
        <dbReference type="EMBL" id="MDP9797449.1"/>
    </source>
</evidence>
<reference evidence="8 9" key="1">
    <citation type="submission" date="2023-07" db="EMBL/GenBank/DDBJ databases">
        <title>Sequencing the genomes of 1000 actinobacteria strains.</title>
        <authorList>
            <person name="Klenk H.-P."/>
        </authorList>
    </citation>
    <scope>NUCLEOTIDE SEQUENCE [LARGE SCALE GENOMIC DNA]</scope>
    <source>
        <strain evidence="8 9">DSM 44710</strain>
    </source>
</reference>
<keyword evidence="9" id="KW-1185">Reference proteome</keyword>
<comment type="caution">
    <text evidence="8">The sequence shown here is derived from an EMBL/GenBank/DDBJ whole genome shotgun (WGS) entry which is preliminary data.</text>
</comment>
<dbReference type="SUPFAM" id="SSF53335">
    <property type="entry name" value="S-adenosyl-L-methionine-dependent methyltransferases"/>
    <property type="match status" value="1"/>
</dbReference>
<dbReference type="EMBL" id="JAUSRA010000001">
    <property type="protein sequence ID" value="MDP9797449.1"/>
    <property type="molecule type" value="Genomic_DNA"/>
</dbReference>
<dbReference type="InterPro" id="IPR001525">
    <property type="entry name" value="C5_MeTfrase"/>
</dbReference>
<dbReference type="InterPro" id="IPR050390">
    <property type="entry name" value="C5-Methyltransferase"/>
</dbReference>
<feature type="region of interest" description="Disordered" evidence="7">
    <location>
        <begin position="296"/>
        <end position="326"/>
    </location>
</feature>
<evidence type="ECO:0000256" key="3">
    <source>
        <dbReference type="ARBA" id="ARBA00022679"/>
    </source>
</evidence>
<dbReference type="PROSITE" id="PS51679">
    <property type="entry name" value="SAM_MT_C5"/>
    <property type="match status" value="1"/>
</dbReference>
<sequence length="546" mass="59374">MLTVADYFCGAGGSSTGMHQVPGVRVVMASNHWQLAVDTHNANFPDADHDREDITRIDPRRHPRTDIGWFSPECTNWSVAKGKKVDYDGKPVQPSLFDDGDDEPEPDEAALRSRMLMQDVPRFAEVHRYRAVIVENVTDVLKWEHLGIWLARMVNLGYAYRIVVLNSAFAAAYGPGAPQLRDRVYFCFWRRQYRQPDFAKWTRPRAWCPSCGTDVAGVYVDKQPGTPRTMRYGQQYFYRCPRTGCRGTAVHPYALPAVAAIDLDTPGGRIGDRTEPLKPKTRARIEAGLRRYARPDGARSASAAQTAGCPPLLVPSGGGWNDTAQPVDAPMRARTTRETEAVCVPPMLVPVEGRDGKQARHVGEPMRAQTARAENALVIPLRNNGVAKPAAISPLLAFAAAGTHQGLLMRHNTVRGDSGYLSTPVGEPMRALTTAGHQSLIGLGHAVYGYDTGTLRPVAVPLPAQTTIAGDALLGAAPDVDDCTFRMLTVDEIRAGMAFTPGYVLLGTSKRDKVRMLGNAVTPPAARDLVAALAEAITGDVYDLAA</sequence>
<dbReference type="PRINTS" id="PR00105">
    <property type="entry name" value="C5METTRFRASE"/>
</dbReference>
<evidence type="ECO:0000256" key="2">
    <source>
        <dbReference type="ARBA" id="ARBA00022603"/>
    </source>
</evidence>
<dbReference type="PANTHER" id="PTHR10629:SF52">
    <property type="entry name" value="DNA (CYTOSINE-5)-METHYLTRANSFERASE 1"/>
    <property type="match status" value="1"/>
</dbReference>
<organism evidence="8 9">
    <name type="scientific">Catenuloplanes nepalensis</name>
    <dbReference type="NCBI Taxonomy" id="587533"/>
    <lineage>
        <taxon>Bacteria</taxon>
        <taxon>Bacillati</taxon>
        <taxon>Actinomycetota</taxon>
        <taxon>Actinomycetes</taxon>
        <taxon>Micromonosporales</taxon>
        <taxon>Micromonosporaceae</taxon>
        <taxon>Catenuloplanes</taxon>
    </lineage>
</organism>
<keyword evidence="4 6" id="KW-0949">S-adenosyl-L-methionine</keyword>
<dbReference type="InterPro" id="IPR029063">
    <property type="entry name" value="SAM-dependent_MTases_sf"/>
</dbReference>
<keyword evidence="2 6" id="KW-0489">Methyltransferase</keyword>
<evidence type="ECO:0000256" key="4">
    <source>
        <dbReference type="ARBA" id="ARBA00022691"/>
    </source>
</evidence>